<evidence type="ECO:0000256" key="1">
    <source>
        <dbReference type="ARBA" id="ARBA00004123"/>
    </source>
</evidence>
<dbReference type="Gene3D" id="1.10.20.10">
    <property type="entry name" value="Histone, subunit A"/>
    <property type="match status" value="1"/>
</dbReference>
<dbReference type="CDD" id="cd08050">
    <property type="entry name" value="TAF6C"/>
    <property type="match status" value="1"/>
</dbReference>
<feature type="domain" description="TATA box binding protein associated factor (TAF) histone-like fold" evidence="9">
    <location>
        <begin position="9"/>
        <end position="73"/>
    </location>
</feature>
<dbReference type="InterPro" id="IPR011442">
    <property type="entry name" value="TAF6_C"/>
</dbReference>
<keyword evidence="11" id="KW-1185">Reference proteome</keyword>
<dbReference type="VEuPathDB" id="FungiDB:MELLADRAFT_47407"/>
<evidence type="ECO:0000256" key="8">
    <source>
        <dbReference type="SAM" id="MobiDB-lite"/>
    </source>
</evidence>
<dbReference type="SMART" id="SM00803">
    <property type="entry name" value="TAF"/>
    <property type="match status" value="1"/>
</dbReference>
<dbReference type="Gene3D" id="1.25.40.770">
    <property type="entry name" value="TAF6, C-terminal HEAT repeat domain"/>
    <property type="match status" value="1"/>
</dbReference>
<dbReference type="InterPro" id="IPR037796">
    <property type="entry name" value="TAF6"/>
</dbReference>
<dbReference type="GO" id="GO:0005669">
    <property type="term" value="C:transcription factor TFIID complex"/>
    <property type="evidence" value="ECO:0007669"/>
    <property type="project" value="InterPro"/>
</dbReference>
<evidence type="ECO:0000313" key="11">
    <source>
        <dbReference type="Proteomes" id="UP000001072"/>
    </source>
</evidence>
<evidence type="ECO:0000256" key="6">
    <source>
        <dbReference type="ARBA" id="ARBA00076308"/>
    </source>
</evidence>
<dbReference type="HOGENOM" id="CLU_021711_3_2_1"/>
<dbReference type="OrthoDB" id="361039at2759"/>
<dbReference type="KEGG" id="mlr:MELLADRAFT_47407"/>
<evidence type="ECO:0000256" key="7">
    <source>
        <dbReference type="ARBA" id="ARBA00093655"/>
    </source>
</evidence>
<protein>
    <recommendedName>
        <fullName evidence="6">TBP-associated factor 6</fullName>
    </recommendedName>
    <alternativeName>
        <fullName evidence="7">Transcription initiation factor TFIID subunit 6</fullName>
    </alternativeName>
</protein>
<dbReference type="GO" id="GO:0051123">
    <property type="term" value="P:RNA polymerase II preinitiation complex assembly"/>
    <property type="evidence" value="ECO:0007669"/>
    <property type="project" value="TreeGrafter"/>
</dbReference>
<dbReference type="RefSeq" id="XP_007406886.1">
    <property type="nucleotide sequence ID" value="XM_007406824.1"/>
</dbReference>
<dbReference type="InterPro" id="IPR016024">
    <property type="entry name" value="ARM-type_fold"/>
</dbReference>
<organism evidence="11">
    <name type="scientific">Melampsora larici-populina (strain 98AG31 / pathotype 3-4-7)</name>
    <name type="common">Poplar leaf rust fungus</name>
    <dbReference type="NCBI Taxonomy" id="747676"/>
    <lineage>
        <taxon>Eukaryota</taxon>
        <taxon>Fungi</taxon>
        <taxon>Dikarya</taxon>
        <taxon>Basidiomycota</taxon>
        <taxon>Pucciniomycotina</taxon>
        <taxon>Pucciniomycetes</taxon>
        <taxon>Pucciniales</taxon>
        <taxon>Melampsoraceae</taxon>
        <taxon>Melampsora</taxon>
    </lineage>
</organism>
<evidence type="ECO:0000313" key="10">
    <source>
        <dbReference type="EMBL" id="EGG09832.1"/>
    </source>
</evidence>
<comment type="subcellular location">
    <subcellularLocation>
        <location evidence="1">Nucleus</location>
    </subcellularLocation>
</comment>
<accession>F4RD40</accession>
<dbReference type="GeneID" id="18928430"/>
<keyword evidence="4" id="KW-0804">Transcription</keyword>
<evidence type="ECO:0000256" key="3">
    <source>
        <dbReference type="ARBA" id="ARBA00023015"/>
    </source>
</evidence>
<dbReference type="SUPFAM" id="SSF48371">
    <property type="entry name" value="ARM repeat"/>
    <property type="match status" value="1"/>
</dbReference>
<name>F4RD40_MELLP</name>
<dbReference type="Proteomes" id="UP000001072">
    <property type="component" value="Unassembled WGS sequence"/>
</dbReference>
<keyword evidence="5" id="KW-0539">Nucleus</keyword>
<keyword evidence="3" id="KW-0805">Transcription regulation</keyword>
<dbReference type="InterPro" id="IPR046344">
    <property type="entry name" value="TAF6_C_sf"/>
</dbReference>
<gene>
    <name evidence="10" type="ORF">MELLADRAFT_47407</name>
</gene>
<dbReference type="GO" id="GO:0003713">
    <property type="term" value="F:transcription coactivator activity"/>
    <property type="evidence" value="ECO:0007669"/>
    <property type="project" value="TreeGrafter"/>
</dbReference>
<dbReference type="GO" id="GO:0016251">
    <property type="term" value="F:RNA polymerase II general transcription initiation factor activity"/>
    <property type="evidence" value="ECO:0007669"/>
    <property type="project" value="InterPro"/>
</dbReference>
<dbReference type="AlphaFoldDB" id="F4RD40"/>
<dbReference type="InParanoid" id="F4RD40"/>
<dbReference type="InterPro" id="IPR004823">
    <property type="entry name" value="TAF_TATA-bd_Histone-like_dom"/>
</dbReference>
<dbReference type="CDD" id="cd22931">
    <property type="entry name" value="HFD_TAF6"/>
    <property type="match status" value="1"/>
</dbReference>
<feature type="compositionally biased region" description="Pro residues" evidence="8">
    <location>
        <begin position="479"/>
        <end position="488"/>
    </location>
</feature>
<dbReference type="SUPFAM" id="SSF47113">
    <property type="entry name" value="Histone-fold"/>
    <property type="match status" value="1"/>
</dbReference>
<dbReference type="GO" id="GO:0046982">
    <property type="term" value="F:protein heterodimerization activity"/>
    <property type="evidence" value="ECO:0007669"/>
    <property type="project" value="InterPro"/>
</dbReference>
<proteinExistence type="inferred from homology"/>
<dbReference type="GO" id="GO:0046695">
    <property type="term" value="C:SLIK (SAGA-like) complex"/>
    <property type="evidence" value="ECO:0007669"/>
    <property type="project" value="InterPro"/>
</dbReference>
<evidence type="ECO:0000259" key="9">
    <source>
        <dbReference type="SMART" id="SM00803"/>
    </source>
</evidence>
<dbReference type="eggNOG" id="KOG2549">
    <property type="taxonomic scope" value="Eukaryota"/>
</dbReference>
<evidence type="ECO:0000256" key="5">
    <source>
        <dbReference type="ARBA" id="ARBA00023242"/>
    </source>
</evidence>
<dbReference type="PANTHER" id="PTHR10221">
    <property type="entry name" value="TRANSCRIPTION INITIATION FACTOR TFIID SUBUNIT 6"/>
    <property type="match status" value="1"/>
</dbReference>
<dbReference type="STRING" id="747676.F4RD40"/>
<dbReference type="FunCoup" id="F4RD40">
    <property type="interactions" value="444"/>
</dbReference>
<feature type="compositionally biased region" description="Basic and acidic residues" evidence="8">
    <location>
        <begin position="521"/>
        <end position="540"/>
    </location>
</feature>
<reference evidence="11" key="1">
    <citation type="journal article" date="2011" name="Proc. Natl. Acad. Sci. U.S.A.">
        <title>Obligate biotrophy features unraveled by the genomic analysis of rust fungi.</title>
        <authorList>
            <person name="Duplessis S."/>
            <person name="Cuomo C.A."/>
            <person name="Lin Y.-C."/>
            <person name="Aerts A."/>
            <person name="Tisserant E."/>
            <person name="Veneault-Fourrey C."/>
            <person name="Joly D.L."/>
            <person name="Hacquard S."/>
            <person name="Amselem J."/>
            <person name="Cantarel B.L."/>
            <person name="Chiu R."/>
            <person name="Coutinho P.M."/>
            <person name="Feau N."/>
            <person name="Field M."/>
            <person name="Frey P."/>
            <person name="Gelhaye E."/>
            <person name="Goldberg J."/>
            <person name="Grabherr M.G."/>
            <person name="Kodira C.D."/>
            <person name="Kohler A."/>
            <person name="Kuees U."/>
            <person name="Lindquist E.A."/>
            <person name="Lucas S.M."/>
            <person name="Mago R."/>
            <person name="Mauceli E."/>
            <person name="Morin E."/>
            <person name="Murat C."/>
            <person name="Pangilinan J.L."/>
            <person name="Park R."/>
            <person name="Pearson M."/>
            <person name="Quesneville H."/>
            <person name="Rouhier N."/>
            <person name="Sakthikumar S."/>
            <person name="Salamov A.A."/>
            <person name="Schmutz J."/>
            <person name="Selles B."/>
            <person name="Shapiro H."/>
            <person name="Tanguay P."/>
            <person name="Tuskan G.A."/>
            <person name="Henrissat B."/>
            <person name="Van de Peer Y."/>
            <person name="Rouze P."/>
            <person name="Ellis J.G."/>
            <person name="Dodds P.N."/>
            <person name="Schein J.E."/>
            <person name="Zhong S."/>
            <person name="Hamelin R.C."/>
            <person name="Grigoriev I.V."/>
            <person name="Szabo L.J."/>
            <person name="Martin F."/>
        </authorList>
    </citation>
    <scope>NUCLEOTIDE SEQUENCE [LARGE SCALE GENOMIC DNA]</scope>
    <source>
        <strain evidence="11">98AG31 / pathotype 3-4-7</strain>
    </source>
</reference>
<sequence>MPMIPIAAGVWPKTSVKDVAESLGIGNLSDEAASALAADLEFRLNQIIEESIKFMRHAKRTKLMVEDVDYALRAKNIEPLWGFASTDTLSFRRTTSTAGNLYFVDDEEIDLTKIVNAQLPPIPRETSYTAHWLAVEGVQPAIPQNPSAAELKNHPAFPAYLSASRSDSKEEDEHKKMNINQHLSRELRLYFDRVTSAASSEDQRAKNAALASLSGDPGLHQLVPYLVQFVAEKVTHTLTSTSSPQLSSLRDSIHILESILSNSHLYLEPYLHQILPSMLTCLLSSSFSSSPPTLEIEVRKLAASLLSTQVSRFQPFYPTLRSRILKTLAKSLISPKATDGNRLGAVIGIRALGMEATRVILAQNLKAFGECLEADIAEGKLVEERVQDLVKETLSTMAGFFSSSEITERLKKPKLITIPAQDELEAEVGVLFAARLMASSDEEETKRAYSFLKQLSGNGSDSEHDVEMMEEDEQAPSAPSAPPPPPQDEQPKIEIDPPVETEIEKEKVEEKVVESMEEEKQEEKEKEVNEVEKERQKSEGFDDDMVLGSDDPVVPSNTETTT</sequence>
<comment type="similarity">
    <text evidence="2">Belongs to the TAF6 family.</text>
</comment>
<feature type="region of interest" description="Disordered" evidence="8">
    <location>
        <begin position="454"/>
        <end position="562"/>
    </location>
</feature>
<feature type="compositionally biased region" description="Basic and acidic residues" evidence="8">
    <location>
        <begin position="502"/>
        <end position="514"/>
    </location>
</feature>
<dbReference type="GO" id="GO:0006325">
    <property type="term" value="P:chromatin organization"/>
    <property type="evidence" value="ECO:0007669"/>
    <property type="project" value="UniProtKB-ARBA"/>
</dbReference>
<dbReference type="PANTHER" id="PTHR10221:SF9">
    <property type="entry name" value="TRANSCRIPTION INITIATION FACTOR TFIID SUBUNIT 6"/>
    <property type="match status" value="1"/>
</dbReference>
<evidence type="ECO:0000256" key="2">
    <source>
        <dbReference type="ARBA" id="ARBA00007688"/>
    </source>
</evidence>
<dbReference type="Pfam" id="PF07571">
    <property type="entry name" value="TAF6_C"/>
    <property type="match status" value="1"/>
</dbReference>
<dbReference type="InterPro" id="IPR009072">
    <property type="entry name" value="Histone-fold"/>
</dbReference>
<dbReference type="GO" id="GO:0000124">
    <property type="term" value="C:SAGA complex"/>
    <property type="evidence" value="ECO:0007669"/>
    <property type="project" value="InterPro"/>
</dbReference>
<dbReference type="FunFam" id="1.10.20.10:FF:000033">
    <property type="entry name" value="Transcription initiation factor TFIID complex subunit"/>
    <property type="match status" value="1"/>
</dbReference>
<dbReference type="Pfam" id="PF02969">
    <property type="entry name" value="TAF"/>
    <property type="match status" value="1"/>
</dbReference>
<evidence type="ECO:0000256" key="4">
    <source>
        <dbReference type="ARBA" id="ARBA00023163"/>
    </source>
</evidence>
<dbReference type="EMBL" id="GL883096">
    <property type="protein sequence ID" value="EGG09832.1"/>
    <property type="molecule type" value="Genomic_DNA"/>
</dbReference>